<reference evidence="1" key="1">
    <citation type="journal article" date="2019" name="Sci. Rep.">
        <title>Draft genome of Tanacetum cinerariifolium, the natural source of mosquito coil.</title>
        <authorList>
            <person name="Yamashiro T."/>
            <person name="Shiraishi A."/>
            <person name="Satake H."/>
            <person name="Nakayama K."/>
        </authorList>
    </citation>
    <scope>NUCLEOTIDE SEQUENCE</scope>
</reference>
<comment type="caution">
    <text evidence="1">The sequence shown here is derived from an EMBL/GenBank/DDBJ whole genome shotgun (WGS) entry which is preliminary data.</text>
</comment>
<protein>
    <submittedName>
        <fullName evidence="1">Uncharacterized protein</fullName>
    </submittedName>
</protein>
<proteinExistence type="predicted"/>
<dbReference type="EMBL" id="BKCJ011060982">
    <property type="protein sequence ID" value="GFC77429.1"/>
    <property type="molecule type" value="Genomic_DNA"/>
</dbReference>
<sequence length="138" mass="15813">MGPVVVGPLVERWMREEFVAGSKVVGFVVGPNWMSMCNTTIRKLKFIKGNMTGKYNFIGGKGQGIYTPDDTRDTLKRYKEWPEVQAYVLNKGVDNKDNQKCIGENNQMREECLVNTQPYVEPRPKMMEECGLEKEGRE</sequence>
<evidence type="ECO:0000313" key="1">
    <source>
        <dbReference type="EMBL" id="GFC77429.1"/>
    </source>
</evidence>
<dbReference type="AlphaFoldDB" id="A0A699QQL1"/>
<name>A0A699QQL1_TANCI</name>
<accession>A0A699QQL1</accession>
<organism evidence="1">
    <name type="scientific">Tanacetum cinerariifolium</name>
    <name type="common">Dalmatian daisy</name>
    <name type="synonym">Chrysanthemum cinerariifolium</name>
    <dbReference type="NCBI Taxonomy" id="118510"/>
    <lineage>
        <taxon>Eukaryota</taxon>
        <taxon>Viridiplantae</taxon>
        <taxon>Streptophyta</taxon>
        <taxon>Embryophyta</taxon>
        <taxon>Tracheophyta</taxon>
        <taxon>Spermatophyta</taxon>
        <taxon>Magnoliopsida</taxon>
        <taxon>eudicotyledons</taxon>
        <taxon>Gunneridae</taxon>
        <taxon>Pentapetalae</taxon>
        <taxon>asterids</taxon>
        <taxon>campanulids</taxon>
        <taxon>Asterales</taxon>
        <taxon>Asteraceae</taxon>
        <taxon>Asteroideae</taxon>
        <taxon>Anthemideae</taxon>
        <taxon>Anthemidinae</taxon>
        <taxon>Tanacetum</taxon>
    </lineage>
</organism>
<gene>
    <name evidence="1" type="ORF">Tci_849399</name>
</gene>